<reference evidence="1 2" key="1">
    <citation type="submission" date="2024-06" db="EMBL/GenBank/DDBJ databases">
        <title>Chitinophaga defluvii sp. nov., isolated from municipal sewage.</title>
        <authorList>
            <person name="Zhang L."/>
        </authorList>
    </citation>
    <scope>NUCLEOTIDE SEQUENCE [LARGE SCALE GENOMIC DNA]</scope>
    <source>
        <strain evidence="1 2">H8</strain>
    </source>
</reference>
<accession>A0ABV2TB99</accession>
<sequence>MSLEDKNKQELGEINSYIKEIATKYGAQEWCFRSEDSAEALPPKTPRFIEVNVQDDYGIRLYCIRLGPGIVVLLNGNRKTTQKVNDCPLCSPHFKIARRLSTKINYAIAEQQIALNHISNEITIEDDFELSI</sequence>
<keyword evidence="2" id="KW-1185">Reference proteome</keyword>
<organism evidence="1 2">
    <name type="scientific">Chitinophaga defluvii</name>
    <dbReference type="NCBI Taxonomy" id="3163343"/>
    <lineage>
        <taxon>Bacteria</taxon>
        <taxon>Pseudomonadati</taxon>
        <taxon>Bacteroidota</taxon>
        <taxon>Chitinophagia</taxon>
        <taxon>Chitinophagales</taxon>
        <taxon>Chitinophagaceae</taxon>
        <taxon>Chitinophaga</taxon>
    </lineage>
</organism>
<protein>
    <submittedName>
        <fullName evidence="1">Uncharacterized protein</fullName>
    </submittedName>
</protein>
<dbReference type="RefSeq" id="WP_354662831.1">
    <property type="nucleotide sequence ID" value="NZ_JBEXAC010000002.1"/>
</dbReference>
<dbReference type="EMBL" id="JBEXAC010000002">
    <property type="protein sequence ID" value="MET7000271.1"/>
    <property type="molecule type" value="Genomic_DNA"/>
</dbReference>
<name>A0ABV2TB99_9BACT</name>
<proteinExistence type="predicted"/>
<evidence type="ECO:0000313" key="2">
    <source>
        <dbReference type="Proteomes" id="UP001549749"/>
    </source>
</evidence>
<gene>
    <name evidence="1" type="ORF">ABR189_22960</name>
</gene>
<dbReference type="Proteomes" id="UP001549749">
    <property type="component" value="Unassembled WGS sequence"/>
</dbReference>
<evidence type="ECO:0000313" key="1">
    <source>
        <dbReference type="EMBL" id="MET7000271.1"/>
    </source>
</evidence>
<comment type="caution">
    <text evidence="1">The sequence shown here is derived from an EMBL/GenBank/DDBJ whole genome shotgun (WGS) entry which is preliminary data.</text>
</comment>